<accession>A0ABV5XSZ4</accession>
<dbReference type="RefSeq" id="WP_378377703.1">
    <property type="nucleotide sequence ID" value="NZ_JBHMAS010000166.1"/>
</dbReference>
<evidence type="ECO:0000313" key="1">
    <source>
        <dbReference type="EMBL" id="MFB9785591.1"/>
    </source>
</evidence>
<sequence>MSYRSASGNRPAAPMDQGILTRARAPAIGMSVRGVPGRLYSYVMDFDWDGWTWALMLTKRPPDTHFSESSTPGWKSPLVRDDDNTLVTQAVLSDGTKAVLVLLGTGAALGVAAVKAAPHVKSGLVSLQSKLRRRGEDITAVEAPVSLTVVAEVEPEQPDSPRLRAV</sequence>
<gene>
    <name evidence="1" type="ORF">ACFFQ6_38510</name>
</gene>
<organism evidence="1 2">
    <name type="scientific">Rhodococcus baikonurensis</name>
    <dbReference type="NCBI Taxonomy" id="172041"/>
    <lineage>
        <taxon>Bacteria</taxon>
        <taxon>Bacillati</taxon>
        <taxon>Actinomycetota</taxon>
        <taxon>Actinomycetes</taxon>
        <taxon>Mycobacteriales</taxon>
        <taxon>Nocardiaceae</taxon>
        <taxon>Rhodococcus</taxon>
        <taxon>Rhodococcus erythropolis group</taxon>
    </lineage>
</organism>
<proteinExistence type="predicted"/>
<name>A0ABV5XSZ4_9NOCA</name>
<protein>
    <submittedName>
        <fullName evidence="1">Uncharacterized protein</fullName>
    </submittedName>
</protein>
<evidence type="ECO:0000313" key="2">
    <source>
        <dbReference type="Proteomes" id="UP001589587"/>
    </source>
</evidence>
<dbReference type="EMBL" id="JBHMAS010000166">
    <property type="protein sequence ID" value="MFB9785591.1"/>
    <property type="molecule type" value="Genomic_DNA"/>
</dbReference>
<comment type="caution">
    <text evidence="1">The sequence shown here is derived from an EMBL/GenBank/DDBJ whole genome shotgun (WGS) entry which is preliminary data.</text>
</comment>
<keyword evidence="2" id="KW-1185">Reference proteome</keyword>
<dbReference type="Proteomes" id="UP001589587">
    <property type="component" value="Unassembled WGS sequence"/>
</dbReference>
<reference evidence="1 2" key="1">
    <citation type="submission" date="2024-09" db="EMBL/GenBank/DDBJ databases">
        <authorList>
            <person name="Sun Q."/>
            <person name="Mori K."/>
        </authorList>
    </citation>
    <scope>NUCLEOTIDE SEQUENCE [LARGE SCALE GENOMIC DNA]</scope>
    <source>
        <strain evidence="1 2">JCM 11411</strain>
    </source>
</reference>